<dbReference type="SMART" id="SM00871">
    <property type="entry name" value="AraC_E_bind"/>
    <property type="match status" value="1"/>
</dbReference>
<feature type="domain" description="HTH araC/xylS-type" evidence="4">
    <location>
        <begin position="14"/>
        <end position="112"/>
    </location>
</feature>
<evidence type="ECO:0000259" key="4">
    <source>
        <dbReference type="PROSITE" id="PS01124"/>
    </source>
</evidence>
<evidence type="ECO:0000313" key="5">
    <source>
        <dbReference type="EMBL" id="UUX50606.1"/>
    </source>
</evidence>
<dbReference type="SMART" id="SM00342">
    <property type="entry name" value="HTH_ARAC"/>
    <property type="match status" value="1"/>
</dbReference>
<organism evidence="5 6">
    <name type="scientific">Nisaea acidiphila</name>
    <dbReference type="NCBI Taxonomy" id="1862145"/>
    <lineage>
        <taxon>Bacteria</taxon>
        <taxon>Pseudomonadati</taxon>
        <taxon>Pseudomonadota</taxon>
        <taxon>Alphaproteobacteria</taxon>
        <taxon>Rhodospirillales</taxon>
        <taxon>Thalassobaculaceae</taxon>
        <taxon>Nisaea</taxon>
    </lineage>
</organism>
<dbReference type="AlphaFoldDB" id="A0A9J7AU28"/>
<dbReference type="Proteomes" id="UP001060336">
    <property type="component" value="Chromosome"/>
</dbReference>
<dbReference type="InterPro" id="IPR009057">
    <property type="entry name" value="Homeodomain-like_sf"/>
</dbReference>
<dbReference type="Pfam" id="PF06445">
    <property type="entry name" value="GyrI-like"/>
    <property type="match status" value="1"/>
</dbReference>
<accession>A0A9J7AU28</accession>
<keyword evidence="2" id="KW-0238">DNA-binding</keyword>
<keyword evidence="1" id="KW-0805">Transcription regulation</keyword>
<dbReference type="Gene3D" id="3.20.80.10">
    <property type="entry name" value="Regulatory factor, effector binding domain"/>
    <property type="match status" value="1"/>
</dbReference>
<dbReference type="EMBL" id="CP102480">
    <property type="protein sequence ID" value="UUX50606.1"/>
    <property type="molecule type" value="Genomic_DNA"/>
</dbReference>
<evidence type="ECO:0000256" key="1">
    <source>
        <dbReference type="ARBA" id="ARBA00023015"/>
    </source>
</evidence>
<dbReference type="PANTHER" id="PTHR40055:SF1">
    <property type="entry name" value="TRANSCRIPTIONAL REGULATOR YGIV-RELATED"/>
    <property type="match status" value="1"/>
</dbReference>
<evidence type="ECO:0000313" key="6">
    <source>
        <dbReference type="Proteomes" id="UP001060336"/>
    </source>
</evidence>
<dbReference type="Pfam" id="PF12833">
    <property type="entry name" value="HTH_18"/>
    <property type="match status" value="1"/>
</dbReference>
<gene>
    <name evidence="5" type="ORF">NUH88_02680</name>
</gene>
<dbReference type="PRINTS" id="PR00032">
    <property type="entry name" value="HTHARAC"/>
</dbReference>
<protein>
    <submittedName>
        <fullName evidence="5">AraC family transcriptional regulator</fullName>
    </submittedName>
</protein>
<keyword evidence="3" id="KW-0804">Transcription</keyword>
<dbReference type="GO" id="GO:0043565">
    <property type="term" value="F:sequence-specific DNA binding"/>
    <property type="evidence" value="ECO:0007669"/>
    <property type="project" value="InterPro"/>
</dbReference>
<sequence>MRKQTQASYVERIGRVLKQVADNVDAPLPLAALAETAALSPFHFHRVYRGIAGETVQETLRRVRMMRAGYALRSGGRSVTEIALEAGYESPEGFARAFKQGFELSPSQYRKSRAATPFRPTNINIHFRPETGEIRLIADRKEHGMKVEIKEVEAQPMLALRHLGPYHEVGRAFSELKGWLGKQGLDDMVIGSYGISYDDPESVAAADLRYDACAALRAGAELPEGSLPDGMRFDTLSSGRYACALLEGSYTGMQDTFHRLFGHWLPESGEEPDARPCMEWYLNDPMEVSEHELRTLICIPVKG</sequence>
<dbReference type="GO" id="GO:0003700">
    <property type="term" value="F:DNA-binding transcription factor activity"/>
    <property type="evidence" value="ECO:0007669"/>
    <property type="project" value="InterPro"/>
</dbReference>
<dbReference type="InterPro" id="IPR050908">
    <property type="entry name" value="SmbC-like"/>
</dbReference>
<dbReference type="InterPro" id="IPR029442">
    <property type="entry name" value="GyrI-like"/>
</dbReference>
<proteinExistence type="predicted"/>
<evidence type="ECO:0000256" key="2">
    <source>
        <dbReference type="ARBA" id="ARBA00023125"/>
    </source>
</evidence>
<evidence type="ECO:0000256" key="3">
    <source>
        <dbReference type="ARBA" id="ARBA00023163"/>
    </source>
</evidence>
<dbReference type="InterPro" id="IPR010499">
    <property type="entry name" value="AraC_E-bd"/>
</dbReference>
<dbReference type="SUPFAM" id="SSF55136">
    <property type="entry name" value="Probable bacterial effector-binding domain"/>
    <property type="match status" value="1"/>
</dbReference>
<dbReference type="Gene3D" id="1.10.10.60">
    <property type="entry name" value="Homeodomain-like"/>
    <property type="match status" value="2"/>
</dbReference>
<dbReference type="InterPro" id="IPR011256">
    <property type="entry name" value="Reg_factor_effector_dom_sf"/>
</dbReference>
<reference evidence="5" key="1">
    <citation type="submission" date="2022-08" db="EMBL/GenBank/DDBJ databases">
        <title>Nisaea acidiphila sp. nov., isolated from a marine algal debris and emended description of the genus Nisaea Urios et al. 2008.</title>
        <authorList>
            <person name="Kwon K."/>
        </authorList>
    </citation>
    <scope>NUCLEOTIDE SEQUENCE</scope>
    <source>
        <strain evidence="5">MEBiC11861</strain>
    </source>
</reference>
<dbReference type="PROSITE" id="PS01124">
    <property type="entry name" value="HTH_ARAC_FAMILY_2"/>
    <property type="match status" value="1"/>
</dbReference>
<dbReference type="SUPFAM" id="SSF46689">
    <property type="entry name" value="Homeodomain-like"/>
    <property type="match status" value="2"/>
</dbReference>
<name>A0A9J7AU28_9PROT</name>
<dbReference type="KEGG" id="naci:NUH88_02680"/>
<dbReference type="InterPro" id="IPR018060">
    <property type="entry name" value="HTH_AraC"/>
</dbReference>
<dbReference type="RefSeq" id="WP_257769801.1">
    <property type="nucleotide sequence ID" value="NZ_CP102480.1"/>
</dbReference>
<keyword evidence="6" id="KW-1185">Reference proteome</keyword>
<dbReference type="InterPro" id="IPR020449">
    <property type="entry name" value="Tscrpt_reg_AraC-type_HTH"/>
</dbReference>
<dbReference type="PANTHER" id="PTHR40055">
    <property type="entry name" value="TRANSCRIPTIONAL REGULATOR YGIV-RELATED"/>
    <property type="match status" value="1"/>
</dbReference>